<evidence type="ECO:0008006" key="3">
    <source>
        <dbReference type="Google" id="ProtNLM"/>
    </source>
</evidence>
<dbReference type="RefSeq" id="WP_009056743.1">
    <property type="nucleotide sequence ID" value="NZ_AJYA01000047.1"/>
</dbReference>
<evidence type="ECO:0000313" key="1">
    <source>
        <dbReference type="EMBL" id="EIM74121.1"/>
    </source>
</evidence>
<gene>
    <name evidence="1" type="ORF">A3SI_16555</name>
</gene>
<name>I5BX19_9BACT</name>
<dbReference type="Proteomes" id="UP000005551">
    <property type="component" value="Unassembled WGS sequence"/>
</dbReference>
<dbReference type="PATRIC" id="fig|1189621.3.peg.3437"/>
<dbReference type="AlphaFoldDB" id="I5BX19"/>
<protein>
    <recommendedName>
        <fullName evidence="3">Outer membrane protein beta-barrel domain-containing protein</fullName>
    </recommendedName>
</protein>
<proteinExistence type="predicted"/>
<dbReference type="EMBL" id="AJYA01000047">
    <property type="protein sequence ID" value="EIM74121.1"/>
    <property type="molecule type" value="Genomic_DNA"/>
</dbReference>
<dbReference type="STRING" id="1189621.A3SI_16555"/>
<sequence>MSFFFVPQAFSQFVLDLESGLIFPGYNDIRVPNEGGSDFSFQDDFTTEGGVIPFRARLEFTFNKKNKLYALYAPLRIQYATDALNRPIAFDGAIFSEGLPTTGSYRFNSYRLTYRRDLFENERWLLALGFTAKIRDAAITLENVTSQNDITSRVNDDLGFVPLLHVYASYQAAGNTFFLEADALGARQGRAIDVFLGASRHISPKVEVRAGYRILEGGANVDQVFNFTLVQFASLGLRYHFSPFLKEK</sequence>
<comment type="caution">
    <text evidence="1">The sequence shown here is derived from an EMBL/GenBank/DDBJ whole genome shotgun (WGS) entry which is preliminary data.</text>
</comment>
<keyword evidence="2" id="KW-1185">Reference proteome</keyword>
<evidence type="ECO:0000313" key="2">
    <source>
        <dbReference type="Proteomes" id="UP000005551"/>
    </source>
</evidence>
<accession>I5BX19</accession>
<organism evidence="1 2">
    <name type="scientific">Nitritalea halalkaliphila LW7</name>
    <dbReference type="NCBI Taxonomy" id="1189621"/>
    <lineage>
        <taxon>Bacteria</taxon>
        <taxon>Pseudomonadati</taxon>
        <taxon>Bacteroidota</taxon>
        <taxon>Cytophagia</taxon>
        <taxon>Cytophagales</taxon>
        <taxon>Cyclobacteriaceae</taxon>
        <taxon>Nitritalea</taxon>
    </lineage>
</organism>
<reference evidence="1 2" key="1">
    <citation type="submission" date="2012-05" db="EMBL/GenBank/DDBJ databases">
        <title>Genome sequence of Nitritalea halalkaliphila LW7.</title>
        <authorList>
            <person name="Jangir P.K."/>
            <person name="Singh A."/>
            <person name="Shivaji S."/>
            <person name="Sharma R."/>
        </authorList>
    </citation>
    <scope>NUCLEOTIDE SEQUENCE [LARGE SCALE GENOMIC DNA]</scope>
    <source>
        <strain evidence="1 2">LW7</strain>
    </source>
</reference>